<feature type="transmembrane region" description="Helical" evidence="3">
    <location>
        <begin position="36"/>
        <end position="55"/>
    </location>
</feature>
<organism evidence="5 6">
    <name type="scientific">Venustampulla echinocandica</name>
    <dbReference type="NCBI Taxonomy" id="2656787"/>
    <lineage>
        <taxon>Eukaryota</taxon>
        <taxon>Fungi</taxon>
        <taxon>Dikarya</taxon>
        <taxon>Ascomycota</taxon>
        <taxon>Pezizomycotina</taxon>
        <taxon>Leotiomycetes</taxon>
        <taxon>Helotiales</taxon>
        <taxon>Pleuroascaceae</taxon>
        <taxon>Venustampulla</taxon>
    </lineage>
</organism>
<evidence type="ECO:0000313" key="6">
    <source>
        <dbReference type="Proteomes" id="UP000254866"/>
    </source>
</evidence>
<proteinExistence type="predicted"/>
<evidence type="ECO:0000256" key="1">
    <source>
        <dbReference type="ARBA" id="ARBA00004141"/>
    </source>
</evidence>
<feature type="transmembrane region" description="Helical" evidence="3">
    <location>
        <begin position="260"/>
        <end position="281"/>
    </location>
</feature>
<feature type="domain" description="Major facilitator superfamily (MFS) profile" evidence="4">
    <location>
        <begin position="1"/>
        <end position="443"/>
    </location>
</feature>
<feature type="transmembrane region" description="Helical" evidence="3">
    <location>
        <begin position="61"/>
        <end position="82"/>
    </location>
</feature>
<dbReference type="EMBL" id="NPIC01000001">
    <property type="protein sequence ID" value="RDL42052.1"/>
    <property type="molecule type" value="Genomic_DNA"/>
</dbReference>
<name>A0A370U2P2_9HELO</name>
<feature type="region of interest" description="Disordered" evidence="2">
    <location>
        <begin position="447"/>
        <end position="470"/>
    </location>
</feature>
<dbReference type="OrthoDB" id="10027823at2759"/>
<feature type="transmembrane region" description="Helical" evidence="3">
    <location>
        <begin position="154"/>
        <end position="175"/>
    </location>
</feature>
<feature type="transmembrane region" description="Helical" evidence="3">
    <location>
        <begin position="416"/>
        <end position="440"/>
    </location>
</feature>
<feature type="compositionally biased region" description="Basic and acidic residues" evidence="2">
    <location>
        <begin position="447"/>
        <end position="464"/>
    </location>
</feature>
<feature type="transmembrane region" description="Helical" evidence="3">
    <location>
        <begin position="195"/>
        <end position="212"/>
    </location>
</feature>
<keyword evidence="6" id="KW-1185">Reference proteome</keyword>
<keyword evidence="3" id="KW-1133">Transmembrane helix</keyword>
<dbReference type="RefSeq" id="XP_031874708.1">
    <property type="nucleotide sequence ID" value="XM_032010654.1"/>
</dbReference>
<dbReference type="AlphaFoldDB" id="A0A370U2P2"/>
<feature type="transmembrane region" description="Helical" evidence="3">
    <location>
        <begin position="301"/>
        <end position="319"/>
    </location>
</feature>
<dbReference type="InterPro" id="IPR036259">
    <property type="entry name" value="MFS_trans_sf"/>
</dbReference>
<accession>A0A370U2P2</accession>
<dbReference type="STRING" id="2656787.A0A370U2P2"/>
<dbReference type="PROSITE" id="PS50850">
    <property type="entry name" value="MFS"/>
    <property type="match status" value="1"/>
</dbReference>
<evidence type="ECO:0000256" key="3">
    <source>
        <dbReference type="SAM" id="Phobius"/>
    </source>
</evidence>
<dbReference type="GO" id="GO:0000329">
    <property type="term" value="C:fungal-type vacuole membrane"/>
    <property type="evidence" value="ECO:0007669"/>
    <property type="project" value="TreeGrafter"/>
</dbReference>
<evidence type="ECO:0000259" key="4">
    <source>
        <dbReference type="PROSITE" id="PS50850"/>
    </source>
</evidence>
<feature type="transmembrane region" description="Helical" evidence="3">
    <location>
        <begin position="113"/>
        <end position="133"/>
    </location>
</feature>
<keyword evidence="3" id="KW-0812">Transmembrane</keyword>
<keyword evidence="3" id="KW-0472">Membrane</keyword>
<dbReference type="SUPFAM" id="SSF103473">
    <property type="entry name" value="MFS general substrate transporter"/>
    <property type="match status" value="1"/>
</dbReference>
<dbReference type="Gene3D" id="1.20.1250.20">
    <property type="entry name" value="MFS general substrate transporter like domains"/>
    <property type="match status" value="1"/>
</dbReference>
<sequence length="470" mass="50880">MANRSVVKVFEELGLVSLWNSTIDTKLLCIQRFVRLFAYGGTNLILVQYLILLGIPKAKIGLFMTLTLVGDTVISFILTIFADGLGRKFILSLGAALMIGSGVVFALSGNYWVLLVAAIVGVISPSGNEIGPFRAIEESTLAHLIPAANRGDVYAWYSLSGSLGTAVGFITSGWLLQYMKDQLDWDDLRAYRAVFWAYAVVGAVKLVLALALSQAVELEAKQLAPVEASETTALLGNGAEEVGPKKSTIRSILPNISKESVVILINLCFLFGLDSFASGLAPLSWLTFFFHDKFNLEVGKLGSLFFTTSIITAISMILASSIAKRLGNIKTMVFTHLPSAVLLALIPVPSSLPIAMLFLILRSSTQQMDVAPRAAFLAAVVLPHERTAVMGIINVVKTFAQSLAPFITGILAGHQLLWVAFIAAGSLKVTYDLGVLVVFVNHKTHDDRAEEQRQAEEEETLRGSEDEDEQ</sequence>
<feature type="transmembrane region" description="Helical" evidence="3">
    <location>
        <begin position="340"/>
        <end position="361"/>
    </location>
</feature>
<protein>
    <submittedName>
        <fullName evidence="5">MFS general substrate transporter</fullName>
    </submittedName>
</protein>
<feature type="transmembrane region" description="Helical" evidence="3">
    <location>
        <begin position="89"/>
        <end position="107"/>
    </location>
</feature>
<evidence type="ECO:0000313" key="5">
    <source>
        <dbReference type="EMBL" id="RDL42052.1"/>
    </source>
</evidence>
<dbReference type="Pfam" id="PF07690">
    <property type="entry name" value="MFS_1"/>
    <property type="match status" value="1"/>
</dbReference>
<dbReference type="PANTHER" id="PTHR23520:SF5">
    <property type="entry name" value="TRANSPORTER, PUTATIVE (AFU_ORTHOLOGUE AFUA_3G04000)-RELATED"/>
    <property type="match status" value="1"/>
</dbReference>
<reference evidence="5 6" key="1">
    <citation type="journal article" date="2018" name="IMA Fungus">
        <title>IMA Genome-F 9: Draft genome sequence of Annulohypoxylon stygium, Aspergillus mulundensis, Berkeleyomyces basicola (syn. Thielaviopsis basicola), Ceratocystis smalleyi, two Cercospora beticola strains, Coleophoma cylindrospora, Fusarium fracticaudum, Phialophora cf. hyalina, and Morchella septimelata.</title>
        <authorList>
            <person name="Wingfield B.D."/>
            <person name="Bills G.F."/>
            <person name="Dong Y."/>
            <person name="Huang W."/>
            <person name="Nel W.J."/>
            <person name="Swalarsk-Parry B.S."/>
            <person name="Vaghefi N."/>
            <person name="Wilken P.M."/>
            <person name="An Z."/>
            <person name="de Beer Z.W."/>
            <person name="De Vos L."/>
            <person name="Chen L."/>
            <person name="Duong T.A."/>
            <person name="Gao Y."/>
            <person name="Hammerbacher A."/>
            <person name="Kikkert J.R."/>
            <person name="Li Y."/>
            <person name="Li H."/>
            <person name="Li K."/>
            <person name="Li Q."/>
            <person name="Liu X."/>
            <person name="Ma X."/>
            <person name="Naidoo K."/>
            <person name="Pethybridge S.J."/>
            <person name="Sun J."/>
            <person name="Steenkamp E.T."/>
            <person name="van der Nest M.A."/>
            <person name="van Wyk S."/>
            <person name="Wingfield M.J."/>
            <person name="Xiong C."/>
            <person name="Yue Q."/>
            <person name="Zhang X."/>
        </authorList>
    </citation>
    <scope>NUCLEOTIDE SEQUENCE [LARGE SCALE GENOMIC DNA]</scope>
    <source>
        <strain evidence="5 6">BP 5553</strain>
    </source>
</reference>
<dbReference type="InterPro" id="IPR020846">
    <property type="entry name" value="MFS_dom"/>
</dbReference>
<dbReference type="InterPro" id="IPR011701">
    <property type="entry name" value="MFS"/>
</dbReference>
<comment type="subcellular location">
    <subcellularLocation>
        <location evidence="1">Membrane</location>
        <topology evidence="1">Multi-pass membrane protein</topology>
    </subcellularLocation>
</comment>
<dbReference type="GO" id="GO:0022857">
    <property type="term" value="F:transmembrane transporter activity"/>
    <property type="evidence" value="ECO:0007669"/>
    <property type="project" value="InterPro"/>
</dbReference>
<dbReference type="PANTHER" id="PTHR23520">
    <property type="entry name" value="TRANSPORTER, PUTATIVE (AFU_ORTHOLOGUE AFUA_3G04000)-RELATED"/>
    <property type="match status" value="1"/>
</dbReference>
<gene>
    <name evidence="5" type="ORF">BP5553_02031</name>
</gene>
<evidence type="ECO:0000256" key="2">
    <source>
        <dbReference type="SAM" id="MobiDB-lite"/>
    </source>
</evidence>
<comment type="caution">
    <text evidence="5">The sequence shown here is derived from an EMBL/GenBank/DDBJ whole genome shotgun (WGS) entry which is preliminary data.</text>
</comment>
<dbReference type="GeneID" id="43594880"/>
<dbReference type="Proteomes" id="UP000254866">
    <property type="component" value="Unassembled WGS sequence"/>
</dbReference>